<protein>
    <submittedName>
        <fullName evidence="6">Amino_oxidase domain-containing protein</fullName>
    </submittedName>
</protein>
<sequence length="257" mass="28211">MRVVGTDYGSGGRLEIFPCDAVLVTVPLGVLKYSVDRTIEPSLKQLRFIPPLPSWKIAAINGLGFGNLNKVALFFEHIFWNTDTDTFGHVNSINSARGENFLFWSLYQKPVLICLMAGEAADCVEGLGDAVVVEHTLAVLKSIFGDSLAPLSHSTVTRWKSDPCSQGSYSYVSVDATDCVHESPREIRSNNTYISGDDYDTLAAPVVFDVYSNPSQLPRVFFAGEHTCREYPATVHGALLSGLREAARIANTFQRDI</sequence>
<evidence type="ECO:0000313" key="5">
    <source>
        <dbReference type="Proteomes" id="UP000270296"/>
    </source>
</evidence>
<dbReference type="SUPFAM" id="SSF51905">
    <property type="entry name" value="FAD/NAD(P)-binding domain"/>
    <property type="match status" value="1"/>
</dbReference>
<evidence type="ECO:0000259" key="3">
    <source>
        <dbReference type="Pfam" id="PF01593"/>
    </source>
</evidence>
<keyword evidence="5" id="KW-1185">Reference proteome</keyword>
<reference evidence="6" key="1">
    <citation type="submission" date="2016-06" db="UniProtKB">
        <authorList>
            <consortium name="WormBaseParasite"/>
        </authorList>
    </citation>
    <scope>IDENTIFICATION</scope>
</reference>
<dbReference type="InterPro" id="IPR036188">
    <property type="entry name" value="FAD/NAD-bd_sf"/>
</dbReference>
<dbReference type="Proteomes" id="UP000270296">
    <property type="component" value="Unassembled WGS sequence"/>
</dbReference>
<dbReference type="WBParaSite" id="SBAD_0000517301-mRNA-1">
    <property type="protein sequence ID" value="SBAD_0000517301-mRNA-1"/>
    <property type="gene ID" value="SBAD_0000517301"/>
</dbReference>
<dbReference type="Gene3D" id="3.50.50.60">
    <property type="entry name" value="FAD/NAD(P)-binding domain"/>
    <property type="match status" value="1"/>
</dbReference>
<gene>
    <name evidence="4" type="ORF">SBAD_LOCUS4970</name>
</gene>
<evidence type="ECO:0000256" key="1">
    <source>
        <dbReference type="ARBA" id="ARBA00005995"/>
    </source>
</evidence>
<dbReference type="PANTHER" id="PTHR10742">
    <property type="entry name" value="FLAVIN MONOAMINE OXIDASE"/>
    <property type="match status" value="1"/>
</dbReference>
<name>A0A183IMX4_9BILA</name>
<dbReference type="AlphaFoldDB" id="A0A183IMX4"/>
<dbReference type="InterPro" id="IPR002937">
    <property type="entry name" value="Amino_oxidase"/>
</dbReference>
<evidence type="ECO:0000313" key="6">
    <source>
        <dbReference type="WBParaSite" id="SBAD_0000517301-mRNA-1"/>
    </source>
</evidence>
<feature type="domain" description="Amine oxidase" evidence="3">
    <location>
        <begin position="14"/>
        <end position="249"/>
    </location>
</feature>
<comment type="similarity">
    <text evidence="1">Belongs to the flavin monoamine oxidase family.</text>
</comment>
<organism evidence="6">
    <name type="scientific">Soboliphyme baturini</name>
    <dbReference type="NCBI Taxonomy" id="241478"/>
    <lineage>
        <taxon>Eukaryota</taxon>
        <taxon>Metazoa</taxon>
        <taxon>Ecdysozoa</taxon>
        <taxon>Nematoda</taxon>
        <taxon>Enoplea</taxon>
        <taxon>Dorylaimia</taxon>
        <taxon>Dioctophymatida</taxon>
        <taxon>Dioctophymatoidea</taxon>
        <taxon>Soboliphymatidae</taxon>
        <taxon>Soboliphyme</taxon>
    </lineage>
</organism>
<dbReference type="GO" id="GO:0016491">
    <property type="term" value="F:oxidoreductase activity"/>
    <property type="evidence" value="ECO:0007669"/>
    <property type="project" value="UniProtKB-KW"/>
</dbReference>
<dbReference type="GO" id="GO:0006338">
    <property type="term" value="P:chromatin remodeling"/>
    <property type="evidence" value="ECO:0007669"/>
    <property type="project" value="TreeGrafter"/>
</dbReference>
<dbReference type="OrthoDB" id="9982100at2759"/>
<dbReference type="EMBL" id="UZAM01008663">
    <property type="protein sequence ID" value="VDP05882.1"/>
    <property type="molecule type" value="Genomic_DNA"/>
</dbReference>
<dbReference type="InterPro" id="IPR050281">
    <property type="entry name" value="Flavin_monoamine_oxidase"/>
</dbReference>
<keyword evidence="2" id="KW-0560">Oxidoreductase</keyword>
<dbReference type="Pfam" id="PF01593">
    <property type="entry name" value="Amino_oxidase"/>
    <property type="match status" value="1"/>
</dbReference>
<evidence type="ECO:0000313" key="4">
    <source>
        <dbReference type="EMBL" id="VDP05882.1"/>
    </source>
</evidence>
<accession>A0A183IMX4</accession>
<dbReference type="SUPFAM" id="SSF54373">
    <property type="entry name" value="FAD-linked reductases, C-terminal domain"/>
    <property type="match status" value="1"/>
</dbReference>
<evidence type="ECO:0000256" key="2">
    <source>
        <dbReference type="ARBA" id="ARBA00023002"/>
    </source>
</evidence>
<dbReference type="PANTHER" id="PTHR10742:SF386">
    <property type="entry name" value="LYSINE-SPECIFIC HISTONE DEMETHYLASE 1A"/>
    <property type="match status" value="1"/>
</dbReference>
<dbReference type="Gene3D" id="3.90.660.10">
    <property type="match status" value="1"/>
</dbReference>
<dbReference type="GO" id="GO:0003682">
    <property type="term" value="F:chromatin binding"/>
    <property type="evidence" value="ECO:0007669"/>
    <property type="project" value="TreeGrafter"/>
</dbReference>
<dbReference type="GO" id="GO:0050660">
    <property type="term" value="F:flavin adenine dinucleotide binding"/>
    <property type="evidence" value="ECO:0007669"/>
    <property type="project" value="TreeGrafter"/>
</dbReference>
<proteinExistence type="inferred from homology"/>
<reference evidence="4 5" key="2">
    <citation type="submission" date="2018-11" db="EMBL/GenBank/DDBJ databases">
        <authorList>
            <consortium name="Pathogen Informatics"/>
        </authorList>
    </citation>
    <scope>NUCLEOTIDE SEQUENCE [LARGE SCALE GENOMIC DNA]</scope>
</reference>